<keyword evidence="3" id="KW-1185">Reference proteome</keyword>
<evidence type="ECO:0000259" key="1">
    <source>
        <dbReference type="Pfam" id="PF13843"/>
    </source>
</evidence>
<evidence type="ECO:0000313" key="2">
    <source>
        <dbReference type="EMBL" id="KAK2704638.1"/>
    </source>
</evidence>
<name>A0AA88KSG4_ARTSF</name>
<organism evidence="2 3">
    <name type="scientific">Artemia franciscana</name>
    <name type="common">Brine shrimp</name>
    <name type="synonym">Artemia sanfranciscana</name>
    <dbReference type="NCBI Taxonomy" id="6661"/>
    <lineage>
        <taxon>Eukaryota</taxon>
        <taxon>Metazoa</taxon>
        <taxon>Ecdysozoa</taxon>
        <taxon>Arthropoda</taxon>
        <taxon>Crustacea</taxon>
        <taxon>Branchiopoda</taxon>
        <taxon>Anostraca</taxon>
        <taxon>Artemiidae</taxon>
        <taxon>Artemia</taxon>
    </lineage>
</organism>
<accession>A0AA88KSG4</accession>
<reference evidence="2" key="1">
    <citation type="submission" date="2023-07" db="EMBL/GenBank/DDBJ databases">
        <title>Chromosome-level genome assembly of Artemia franciscana.</title>
        <authorList>
            <person name="Jo E."/>
        </authorList>
    </citation>
    <scope>NUCLEOTIDE SEQUENCE</scope>
    <source>
        <tissue evidence="2">Whole body</tissue>
    </source>
</reference>
<dbReference type="PANTHER" id="PTHR47272">
    <property type="entry name" value="DDE_TNP_1_7 DOMAIN-CONTAINING PROTEIN"/>
    <property type="match status" value="1"/>
</dbReference>
<proteinExistence type="predicted"/>
<dbReference type="InterPro" id="IPR029526">
    <property type="entry name" value="PGBD"/>
</dbReference>
<evidence type="ECO:0000313" key="3">
    <source>
        <dbReference type="Proteomes" id="UP001187531"/>
    </source>
</evidence>
<feature type="domain" description="PiggyBac transposable element-derived protein" evidence="1">
    <location>
        <begin position="95"/>
        <end position="215"/>
    </location>
</feature>
<comment type="caution">
    <text evidence="2">The sequence shown here is derived from an EMBL/GenBank/DDBJ whole genome shotgun (WGS) entry which is preliminary data.</text>
</comment>
<dbReference type="Pfam" id="PF13843">
    <property type="entry name" value="DDE_Tnp_1_7"/>
    <property type="match status" value="1"/>
</dbReference>
<protein>
    <recommendedName>
        <fullName evidence="1">PiggyBac transposable element-derived protein domain-containing protein</fullName>
    </recommendedName>
</protein>
<dbReference type="PANTHER" id="PTHR47272:SF1">
    <property type="entry name" value="PIGGYBAC TRANSPOSABLE ELEMENT-DERIVED PROTEIN 3-LIKE"/>
    <property type="match status" value="1"/>
</dbReference>
<dbReference type="Proteomes" id="UP001187531">
    <property type="component" value="Unassembled WGS sequence"/>
</dbReference>
<dbReference type="AlphaFoldDB" id="A0AA88KSG4"/>
<dbReference type="EMBL" id="JAVRJZ010000021">
    <property type="protein sequence ID" value="KAK2704638.1"/>
    <property type="molecule type" value="Genomic_DNA"/>
</dbReference>
<sequence length="222" mass="26348">MSDDDGESDPKWKPALSDNFTYTVLQPFQSVDDLTKDLPLTKLKWVEIFRVHKTNLMEKSRYHKRTQVPKIEPRYSTWKASLPKANKIHLKIEPFRTFITESAVSEFVDQANLRVTRKINAMIALNLTQHEMYRLFGVEIIMNIVKPPAMRIYWEHTVRCSPITKAMSHDRFLTIWKFFHINDNSLTLPFDQTGHDKLHKIRTKYDKLRENVKAYRLSRDKV</sequence>
<gene>
    <name evidence="2" type="ORF">QYM36_016879</name>
</gene>